<dbReference type="EMBL" id="KV878260">
    <property type="protein sequence ID" value="OJZ80133.1"/>
    <property type="molecule type" value="Genomic_DNA"/>
</dbReference>
<name>A0A1M3T052_ASPLC</name>
<protein>
    <submittedName>
        <fullName evidence="2">Uncharacterized protein</fullName>
    </submittedName>
</protein>
<feature type="region of interest" description="Disordered" evidence="1">
    <location>
        <begin position="49"/>
        <end position="74"/>
    </location>
</feature>
<accession>A0A1M3T052</accession>
<feature type="compositionally biased region" description="Polar residues" evidence="1">
    <location>
        <begin position="50"/>
        <end position="59"/>
    </location>
</feature>
<reference evidence="3" key="1">
    <citation type="journal article" date="2017" name="Genome Biol.">
        <title>Comparative genomics reveals high biological diversity and specific adaptations in the industrially and medically important fungal genus Aspergillus.</title>
        <authorList>
            <person name="de Vries R.P."/>
            <person name="Riley R."/>
            <person name="Wiebenga A."/>
            <person name="Aguilar-Osorio G."/>
            <person name="Amillis S."/>
            <person name="Uchima C.A."/>
            <person name="Anderluh G."/>
            <person name="Asadollahi M."/>
            <person name="Askin M."/>
            <person name="Barry K."/>
            <person name="Battaglia E."/>
            <person name="Bayram O."/>
            <person name="Benocci T."/>
            <person name="Braus-Stromeyer S.A."/>
            <person name="Caldana C."/>
            <person name="Canovas D."/>
            <person name="Cerqueira G.C."/>
            <person name="Chen F."/>
            <person name="Chen W."/>
            <person name="Choi C."/>
            <person name="Clum A."/>
            <person name="Dos Santos R.A."/>
            <person name="Damasio A.R."/>
            <person name="Diallinas G."/>
            <person name="Emri T."/>
            <person name="Fekete E."/>
            <person name="Flipphi M."/>
            <person name="Freyberg S."/>
            <person name="Gallo A."/>
            <person name="Gournas C."/>
            <person name="Habgood R."/>
            <person name="Hainaut M."/>
            <person name="Harispe M.L."/>
            <person name="Henrissat B."/>
            <person name="Hilden K.S."/>
            <person name="Hope R."/>
            <person name="Hossain A."/>
            <person name="Karabika E."/>
            <person name="Karaffa L."/>
            <person name="Karanyi Z."/>
            <person name="Krasevec N."/>
            <person name="Kuo A."/>
            <person name="Kusch H."/>
            <person name="LaButti K."/>
            <person name="Lagendijk E.L."/>
            <person name="Lapidus A."/>
            <person name="Levasseur A."/>
            <person name="Lindquist E."/>
            <person name="Lipzen A."/>
            <person name="Logrieco A.F."/>
            <person name="MacCabe A."/>
            <person name="Maekelae M.R."/>
            <person name="Malavazi I."/>
            <person name="Melin P."/>
            <person name="Meyer V."/>
            <person name="Mielnichuk N."/>
            <person name="Miskei M."/>
            <person name="Molnar A.P."/>
            <person name="Mule G."/>
            <person name="Ngan C.Y."/>
            <person name="Orejas M."/>
            <person name="Orosz E."/>
            <person name="Ouedraogo J.P."/>
            <person name="Overkamp K.M."/>
            <person name="Park H.-S."/>
            <person name="Perrone G."/>
            <person name="Piumi F."/>
            <person name="Punt P.J."/>
            <person name="Ram A.F."/>
            <person name="Ramon A."/>
            <person name="Rauscher S."/>
            <person name="Record E."/>
            <person name="Riano-Pachon D.M."/>
            <person name="Robert V."/>
            <person name="Roehrig J."/>
            <person name="Ruller R."/>
            <person name="Salamov A."/>
            <person name="Salih N.S."/>
            <person name="Samson R.A."/>
            <person name="Sandor E."/>
            <person name="Sanguinetti M."/>
            <person name="Schuetze T."/>
            <person name="Sepcic K."/>
            <person name="Shelest E."/>
            <person name="Sherlock G."/>
            <person name="Sophianopoulou V."/>
            <person name="Squina F.M."/>
            <person name="Sun H."/>
            <person name="Susca A."/>
            <person name="Todd R.B."/>
            <person name="Tsang A."/>
            <person name="Unkles S.E."/>
            <person name="van de Wiele N."/>
            <person name="van Rossen-Uffink D."/>
            <person name="Oliveira J.V."/>
            <person name="Vesth T.C."/>
            <person name="Visser J."/>
            <person name="Yu J.-H."/>
            <person name="Zhou M."/>
            <person name="Andersen M.R."/>
            <person name="Archer D.B."/>
            <person name="Baker S.E."/>
            <person name="Benoit I."/>
            <person name="Brakhage A.A."/>
            <person name="Braus G.H."/>
            <person name="Fischer R."/>
            <person name="Frisvad J.C."/>
            <person name="Goldman G.H."/>
            <person name="Houbraken J."/>
            <person name="Oakley B."/>
            <person name="Pocsi I."/>
            <person name="Scazzocchio C."/>
            <person name="Seiboth B."/>
            <person name="vanKuyk P.A."/>
            <person name="Wortman J."/>
            <person name="Dyer P.S."/>
            <person name="Grigoriev I.V."/>
        </authorList>
    </citation>
    <scope>NUCLEOTIDE SEQUENCE [LARGE SCALE GENOMIC DNA]</scope>
    <source>
        <strain evidence="3">CBS 106.47</strain>
    </source>
</reference>
<dbReference type="AlphaFoldDB" id="A0A1M3T052"/>
<proteinExistence type="predicted"/>
<organism evidence="2 3">
    <name type="scientific">Aspergillus luchuensis (strain CBS 106.47)</name>
    <dbReference type="NCBI Taxonomy" id="1137211"/>
    <lineage>
        <taxon>Eukaryota</taxon>
        <taxon>Fungi</taxon>
        <taxon>Dikarya</taxon>
        <taxon>Ascomycota</taxon>
        <taxon>Pezizomycotina</taxon>
        <taxon>Eurotiomycetes</taxon>
        <taxon>Eurotiomycetidae</taxon>
        <taxon>Eurotiales</taxon>
        <taxon>Aspergillaceae</taxon>
        <taxon>Aspergillus</taxon>
        <taxon>Aspergillus subgen. Circumdati</taxon>
    </lineage>
</organism>
<evidence type="ECO:0000313" key="3">
    <source>
        <dbReference type="Proteomes" id="UP000184063"/>
    </source>
</evidence>
<evidence type="ECO:0000313" key="2">
    <source>
        <dbReference type="EMBL" id="OJZ80133.1"/>
    </source>
</evidence>
<sequence length="441" mass="47860">MDEQRPRPPPGELYTQVPKDALGNSERLGAVTTAAATAVEAFVSVAAPVRQQQEDTSATEPVVEHRTSLNVPTEGQTHRALFSHLALRSVPEKRKYLCSSVGSTKLSRIYPDQPSSDTSRTYEAHASASMEGHRWSVSDMGRASDVAIPKDSGAERGSPTTCPADVTARGEGNEIRDDGNSTLPSDIGDNVGWAPSSSAIALPDSYMPADNSMGDPTADPWHWMPWAMEPRSWETLPASFWGWTWSQSRYLTGSETNGSLHPSIPASQTAGWPFGGEAEQPQYPSRSGVMPFWGDYSQELYPPGPSFDAPDPIPSSNALGLSSILETAPPSFPRFPRLQHVEDGSLALPAESPMLSPPWDPLAPVSAALPMTDFHRHSLHQQPSAPAPVRNLELLVPPWLQIMMDYQGTEVSPFDNVGANRQESSCNVTVPEDQVEHHHST</sequence>
<feature type="region of interest" description="Disordered" evidence="1">
    <location>
        <begin position="148"/>
        <end position="186"/>
    </location>
</feature>
<dbReference type="VEuPathDB" id="FungiDB:ASPFODRAFT_148198"/>
<dbReference type="Proteomes" id="UP000184063">
    <property type="component" value="Unassembled WGS sequence"/>
</dbReference>
<dbReference type="OrthoDB" id="4385702at2759"/>
<evidence type="ECO:0000256" key="1">
    <source>
        <dbReference type="SAM" id="MobiDB-lite"/>
    </source>
</evidence>
<gene>
    <name evidence="2" type="ORF">ASPFODRAFT_148198</name>
</gene>